<comment type="subcellular location">
    <subcellularLocation>
        <location evidence="1">Cell outer membrane</location>
        <topology evidence="1">Multi-pass membrane protein</topology>
    </subcellularLocation>
</comment>
<accession>A0ABT0DGL4</accession>
<evidence type="ECO:0000256" key="4">
    <source>
        <dbReference type="ARBA" id="ARBA00022452"/>
    </source>
</evidence>
<gene>
    <name evidence="19" type="ORF">MWN33_00060</name>
</gene>
<evidence type="ECO:0000259" key="17">
    <source>
        <dbReference type="Pfam" id="PF02563"/>
    </source>
</evidence>
<keyword evidence="5" id="KW-0762">Sugar transport</keyword>
<feature type="chain" id="PRO_5045759041" evidence="16">
    <location>
        <begin position="31"/>
        <end position="283"/>
    </location>
</feature>
<evidence type="ECO:0000256" key="10">
    <source>
        <dbReference type="ARBA" id="ARBA00023114"/>
    </source>
</evidence>
<evidence type="ECO:0000259" key="18">
    <source>
        <dbReference type="Pfam" id="PF22461"/>
    </source>
</evidence>
<dbReference type="RefSeq" id="WP_247197999.1">
    <property type="nucleotide sequence ID" value="NZ_JALKCG010000001.1"/>
</dbReference>
<evidence type="ECO:0000313" key="20">
    <source>
        <dbReference type="Proteomes" id="UP001202867"/>
    </source>
</evidence>
<evidence type="ECO:0000256" key="12">
    <source>
        <dbReference type="ARBA" id="ARBA00023139"/>
    </source>
</evidence>
<sequence length="283" mass="29213">MGLGRTMAAMAMRGAALVAAVFVAGCVASSGGNDPAFTTGTSSDPASVSSFTETPAPVRSSSRTSPSLGTSIPVEAAPAGPAGAAAASEASAVTAASTPGSEGYRVGPLDVLSIQVFKVEDLTQTVQVSESGRFGFPLVGEVQAGGRTVSEIEKDLAGKLEKDYVRNPQVTVLVKEYNSHRITVEGAVKKPGVFPMQGPMSMLQAIASGGGLDETSDGTVLLFRKVEGRTAVARFSMNDVRGQRTEDPALQAGDIVMVPTSDMKVGMRYILQAVPLARMFLLL</sequence>
<evidence type="ECO:0000256" key="7">
    <source>
        <dbReference type="ARBA" id="ARBA00022729"/>
    </source>
</evidence>
<protein>
    <submittedName>
        <fullName evidence="19">Polysaccharide export protein</fullName>
    </submittedName>
</protein>
<keyword evidence="13" id="KW-0998">Cell outer membrane</keyword>
<keyword evidence="12" id="KW-0564">Palmitate</keyword>
<proteinExistence type="inferred from homology"/>
<feature type="compositionally biased region" description="Low complexity" evidence="15">
    <location>
        <begin position="54"/>
        <end position="80"/>
    </location>
</feature>
<evidence type="ECO:0000256" key="16">
    <source>
        <dbReference type="SAM" id="SignalP"/>
    </source>
</evidence>
<dbReference type="PROSITE" id="PS51257">
    <property type="entry name" value="PROKAR_LIPOPROTEIN"/>
    <property type="match status" value="1"/>
</dbReference>
<feature type="domain" description="SLBB" evidence="18">
    <location>
        <begin position="181"/>
        <end position="258"/>
    </location>
</feature>
<evidence type="ECO:0000256" key="3">
    <source>
        <dbReference type="ARBA" id="ARBA00022448"/>
    </source>
</evidence>
<keyword evidence="20" id="KW-1185">Reference proteome</keyword>
<keyword evidence="6" id="KW-0812">Transmembrane</keyword>
<keyword evidence="10" id="KW-0626">Porin</keyword>
<feature type="compositionally biased region" description="Polar residues" evidence="15">
    <location>
        <begin position="38"/>
        <end position="53"/>
    </location>
</feature>
<organism evidence="19 20">
    <name type="scientific">Ancylobacter koreensis</name>
    <dbReference type="NCBI Taxonomy" id="266121"/>
    <lineage>
        <taxon>Bacteria</taxon>
        <taxon>Pseudomonadati</taxon>
        <taxon>Pseudomonadota</taxon>
        <taxon>Alphaproteobacteria</taxon>
        <taxon>Hyphomicrobiales</taxon>
        <taxon>Xanthobacteraceae</taxon>
        <taxon>Ancylobacter</taxon>
    </lineage>
</organism>
<keyword evidence="3" id="KW-0813">Transport</keyword>
<dbReference type="Pfam" id="PF22461">
    <property type="entry name" value="SLBB_2"/>
    <property type="match status" value="1"/>
</dbReference>
<dbReference type="Gene3D" id="3.30.1950.10">
    <property type="entry name" value="wza like domain"/>
    <property type="match status" value="1"/>
</dbReference>
<name>A0ABT0DGL4_9HYPH</name>
<evidence type="ECO:0000256" key="15">
    <source>
        <dbReference type="SAM" id="MobiDB-lite"/>
    </source>
</evidence>
<dbReference type="PANTHER" id="PTHR33619:SF3">
    <property type="entry name" value="POLYSACCHARIDE EXPORT PROTEIN GFCE-RELATED"/>
    <property type="match status" value="1"/>
</dbReference>
<feature type="signal peptide" evidence="16">
    <location>
        <begin position="1"/>
        <end position="30"/>
    </location>
</feature>
<evidence type="ECO:0000256" key="2">
    <source>
        <dbReference type="ARBA" id="ARBA00009450"/>
    </source>
</evidence>
<evidence type="ECO:0000256" key="9">
    <source>
        <dbReference type="ARBA" id="ARBA00023065"/>
    </source>
</evidence>
<comment type="caution">
    <text evidence="19">The sequence shown here is derived from an EMBL/GenBank/DDBJ whole genome shotgun (WGS) entry which is preliminary data.</text>
</comment>
<evidence type="ECO:0000256" key="13">
    <source>
        <dbReference type="ARBA" id="ARBA00023237"/>
    </source>
</evidence>
<evidence type="ECO:0000256" key="1">
    <source>
        <dbReference type="ARBA" id="ARBA00004571"/>
    </source>
</evidence>
<keyword evidence="4" id="KW-1134">Transmembrane beta strand</keyword>
<comment type="similarity">
    <text evidence="2">Belongs to the BexD/CtrA/VexA family.</text>
</comment>
<keyword evidence="11" id="KW-0472">Membrane</keyword>
<keyword evidence="14" id="KW-0449">Lipoprotein</keyword>
<reference evidence="19 20" key="1">
    <citation type="submission" date="2022-04" db="EMBL/GenBank/DDBJ databases">
        <authorList>
            <person name="Grouzdev D.S."/>
            <person name="Pantiukh K.S."/>
            <person name="Krutkina M.S."/>
        </authorList>
    </citation>
    <scope>NUCLEOTIDE SEQUENCE [LARGE SCALE GENOMIC DNA]</scope>
    <source>
        <strain evidence="19 20">Jip08</strain>
    </source>
</reference>
<reference evidence="20" key="2">
    <citation type="submission" date="2023-07" db="EMBL/GenBank/DDBJ databases">
        <title>Ancylobacter moscoviensis sp. nov., facultatively methylotrophic bacteria from activated sludge and the reclassification of Starkeya novella (Starkey 1934) Kelly et al. 2000 as Ancylobacter novellus comb. nov., Starkeya koreensis Im et al. 2006 as Ancylobacter koreensis comb.nov., Angulomicrobium tetraedrale Vasil'eva et al. 1986 as Ancylobacter tetraedralis comb. nov., Angulomicrobium amanitiforme Fritz et al. 2004 as Ancylobacter amanitiformis comb. nov. and Methylorhabdus multivorans Doronina et al. 1996 as Ancylobacter multivorans comb. nov. and emended description of the genus Ancylobacter.</title>
        <authorList>
            <person name="Doronina N."/>
            <person name="Chemodurova A."/>
            <person name="Grouzdev D."/>
            <person name="Koziaeva V."/>
            <person name="Shi W."/>
            <person name="Wu L."/>
            <person name="Kaparullina E."/>
        </authorList>
    </citation>
    <scope>NUCLEOTIDE SEQUENCE [LARGE SCALE GENOMIC DNA]</scope>
    <source>
        <strain evidence="20">Jip08</strain>
    </source>
</reference>
<evidence type="ECO:0000256" key="5">
    <source>
        <dbReference type="ARBA" id="ARBA00022597"/>
    </source>
</evidence>
<dbReference type="InterPro" id="IPR049712">
    <property type="entry name" value="Poly_export"/>
</dbReference>
<dbReference type="Gene3D" id="3.10.560.10">
    <property type="entry name" value="Outer membrane lipoprotein wza domain like"/>
    <property type="match status" value="1"/>
</dbReference>
<keyword evidence="9" id="KW-0406">Ion transport</keyword>
<dbReference type="EMBL" id="JALKCG010000001">
    <property type="protein sequence ID" value="MCK0206423.1"/>
    <property type="molecule type" value="Genomic_DNA"/>
</dbReference>
<dbReference type="InterPro" id="IPR054765">
    <property type="entry name" value="SLBB_dom"/>
</dbReference>
<dbReference type="Pfam" id="PF02563">
    <property type="entry name" value="Poly_export"/>
    <property type="match status" value="1"/>
</dbReference>
<dbReference type="InterPro" id="IPR003715">
    <property type="entry name" value="Poly_export_N"/>
</dbReference>
<evidence type="ECO:0000256" key="6">
    <source>
        <dbReference type="ARBA" id="ARBA00022692"/>
    </source>
</evidence>
<feature type="domain" description="Polysaccharide export protein N-terminal" evidence="17">
    <location>
        <begin position="101"/>
        <end position="174"/>
    </location>
</feature>
<keyword evidence="8" id="KW-0625">Polysaccharide transport</keyword>
<dbReference type="Proteomes" id="UP001202867">
    <property type="component" value="Unassembled WGS sequence"/>
</dbReference>
<evidence type="ECO:0000313" key="19">
    <source>
        <dbReference type="EMBL" id="MCK0206423.1"/>
    </source>
</evidence>
<feature type="region of interest" description="Disordered" evidence="15">
    <location>
        <begin position="38"/>
        <end position="80"/>
    </location>
</feature>
<dbReference type="PANTHER" id="PTHR33619">
    <property type="entry name" value="POLYSACCHARIDE EXPORT PROTEIN GFCE-RELATED"/>
    <property type="match status" value="1"/>
</dbReference>
<evidence type="ECO:0000256" key="11">
    <source>
        <dbReference type="ARBA" id="ARBA00023136"/>
    </source>
</evidence>
<keyword evidence="7 16" id="KW-0732">Signal</keyword>
<evidence type="ECO:0000256" key="14">
    <source>
        <dbReference type="ARBA" id="ARBA00023288"/>
    </source>
</evidence>
<evidence type="ECO:0000256" key="8">
    <source>
        <dbReference type="ARBA" id="ARBA00023047"/>
    </source>
</evidence>